<evidence type="ECO:0000259" key="1">
    <source>
        <dbReference type="Pfam" id="PF07734"/>
    </source>
</evidence>
<keyword evidence="3" id="KW-1185">Reference proteome</keyword>
<evidence type="ECO:0000313" key="3">
    <source>
        <dbReference type="Proteomes" id="UP001280121"/>
    </source>
</evidence>
<dbReference type="InterPro" id="IPR017451">
    <property type="entry name" value="F-box-assoc_interact_dom"/>
</dbReference>
<protein>
    <recommendedName>
        <fullName evidence="1">F-box associated beta-propeller type 1 domain-containing protein</fullName>
    </recommendedName>
</protein>
<sequence>MNHLAYCSPHNGAVHKEYGIPLNGAIHWVVDYYDGKHYFPQIVAFDLVQEKFKTFPLLDQVFRKLKRFTVLRDCLCIINSGEDKLWIMEEYGATESWTKISIPNGCSWKVGGYHSVKDDKCLPFFDNERNRKYDYVENFVSPNFHTNNVMASEWYQ</sequence>
<name>A0AAD9XUB9_9ROSI</name>
<dbReference type="InterPro" id="IPR006527">
    <property type="entry name" value="F-box-assoc_dom_typ1"/>
</dbReference>
<gene>
    <name evidence="2" type="ORF">Ddye_004205</name>
</gene>
<dbReference type="Pfam" id="PF07734">
    <property type="entry name" value="FBA_1"/>
    <property type="match status" value="1"/>
</dbReference>
<organism evidence="2 3">
    <name type="scientific">Dipteronia dyeriana</name>
    <dbReference type="NCBI Taxonomy" id="168575"/>
    <lineage>
        <taxon>Eukaryota</taxon>
        <taxon>Viridiplantae</taxon>
        <taxon>Streptophyta</taxon>
        <taxon>Embryophyta</taxon>
        <taxon>Tracheophyta</taxon>
        <taxon>Spermatophyta</taxon>
        <taxon>Magnoliopsida</taxon>
        <taxon>eudicotyledons</taxon>
        <taxon>Gunneridae</taxon>
        <taxon>Pentapetalae</taxon>
        <taxon>rosids</taxon>
        <taxon>malvids</taxon>
        <taxon>Sapindales</taxon>
        <taxon>Sapindaceae</taxon>
        <taxon>Hippocastanoideae</taxon>
        <taxon>Acereae</taxon>
        <taxon>Dipteronia</taxon>
    </lineage>
</organism>
<evidence type="ECO:0000313" key="2">
    <source>
        <dbReference type="EMBL" id="KAK2665631.1"/>
    </source>
</evidence>
<dbReference type="Proteomes" id="UP001280121">
    <property type="component" value="Unassembled WGS sequence"/>
</dbReference>
<reference evidence="2" key="1">
    <citation type="journal article" date="2023" name="Plant J.">
        <title>Genome sequences and population genomics provide insights into the demographic history, inbreeding, and mutation load of two 'living fossil' tree species of Dipteronia.</title>
        <authorList>
            <person name="Feng Y."/>
            <person name="Comes H.P."/>
            <person name="Chen J."/>
            <person name="Zhu S."/>
            <person name="Lu R."/>
            <person name="Zhang X."/>
            <person name="Li P."/>
            <person name="Qiu J."/>
            <person name="Olsen K.M."/>
            <person name="Qiu Y."/>
        </authorList>
    </citation>
    <scope>NUCLEOTIDE SEQUENCE</scope>
    <source>
        <strain evidence="2">KIB01</strain>
    </source>
</reference>
<dbReference type="AlphaFoldDB" id="A0AAD9XUB9"/>
<dbReference type="NCBIfam" id="TIGR01640">
    <property type="entry name" value="F_box_assoc_1"/>
    <property type="match status" value="1"/>
</dbReference>
<proteinExistence type="predicted"/>
<feature type="domain" description="F-box associated beta-propeller type 1" evidence="1">
    <location>
        <begin position="14"/>
        <end position="132"/>
    </location>
</feature>
<dbReference type="EMBL" id="JANJYI010000001">
    <property type="protein sequence ID" value="KAK2665631.1"/>
    <property type="molecule type" value="Genomic_DNA"/>
</dbReference>
<accession>A0AAD9XUB9</accession>
<comment type="caution">
    <text evidence="2">The sequence shown here is derived from an EMBL/GenBank/DDBJ whole genome shotgun (WGS) entry which is preliminary data.</text>
</comment>